<feature type="signal peptide" evidence="1">
    <location>
        <begin position="1"/>
        <end position="25"/>
    </location>
</feature>
<dbReference type="PROSITE" id="PS51257">
    <property type="entry name" value="PROKAR_LIPOPROTEIN"/>
    <property type="match status" value="1"/>
</dbReference>
<accession>A0ABU7S3A2</accession>
<dbReference type="EMBL" id="JAZGQK010000035">
    <property type="protein sequence ID" value="MEE6263231.1"/>
    <property type="molecule type" value="Genomic_DNA"/>
</dbReference>
<gene>
    <name evidence="2" type="ORF">V1633_32610</name>
</gene>
<dbReference type="RefSeq" id="WP_331218168.1">
    <property type="nucleotide sequence ID" value="NZ_JAZGQK010000035.1"/>
</dbReference>
<dbReference type="Proteomes" id="UP001332243">
    <property type="component" value="Unassembled WGS sequence"/>
</dbReference>
<protein>
    <submittedName>
        <fullName evidence="2">Uncharacterized protein</fullName>
    </submittedName>
</protein>
<evidence type="ECO:0000313" key="2">
    <source>
        <dbReference type="EMBL" id="MEE6263231.1"/>
    </source>
</evidence>
<sequence length="304" mass="31022">MNNWRTLPATAAGSLLLLVTACAQGGDGTGAAAPGLPVSDNVDPSGVVLRVEHTGGFVTPATLLGRLPMVTVYADGRVITEGPQTLAFPGPALPNIQVQRIAGEDVDRLIERARAAGVEAGADLGRPSVTDVPSTRFTVRFATGTEVLEVYALNEGIQPPDGSADDGAPSDGLTDIQRAGRAELRNLVAALTDLGATLGADRVSPAEPYRPTTVAALATAWSGDPDGPEQPALAWPGPALPGPSLGSGLDLGCVEVGGAATAELLTLAEKANAQTPWTSGDDRWTVALRPLLPDETECADLATD</sequence>
<evidence type="ECO:0000313" key="3">
    <source>
        <dbReference type="Proteomes" id="UP001332243"/>
    </source>
</evidence>
<organism evidence="2 3">
    <name type="scientific">Plantactinospora sonchi</name>
    <dbReference type="NCBI Taxonomy" id="1544735"/>
    <lineage>
        <taxon>Bacteria</taxon>
        <taxon>Bacillati</taxon>
        <taxon>Actinomycetota</taxon>
        <taxon>Actinomycetes</taxon>
        <taxon>Micromonosporales</taxon>
        <taxon>Micromonosporaceae</taxon>
        <taxon>Plantactinospora</taxon>
    </lineage>
</organism>
<evidence type="ECO:0000256" key="1">
    <source>
        <dbReference type="SAM" id="SignalP"/>
    </source>
</evidence>
<feature type="chain" id="PRO_5045845008" evidence="1">
    <location>
        <begin position="26"/>
        <end position="304"/>
    </location>
</feature>
<proteinExistence type="predicted"/>
<name>A0ABU7S3A2_9ACTN</name>
<keyword evidence="3" id="KW-1185">Reference proteome</keyword>
<comment type="caution">
    <text evidence="2">The sequence shown here is derived from an EMBL/GenBank/DDBJ whole genome shotgun (WGS) entry which is preliminary data.</text>
</comment>
<keyword evidence="1" id="KW-0732">Signal</keyword>
<reference evidence="2 3" key="1">
    <citation type="submission" date="2024-01" db="EMBL/GenBank/DDBJ databases">
        <title>Genome insights into Plantactinospora sonchi sp. nov.</title>
        <authorList>
            <person name="Wang L."/>
        </authorList>
    </citation>
    <scope>NUCLEOTIDE SEQUENCE [LARGE SCALE GENOMIC DNA]</scope>
    <source>
        <strain evidence="2 3">NEAU-QY2</strain>
    </source>
</reference>